<evidence type="ECO:0000313" key="1">
    <source>
        <dbReference type="EMBL" id="KAF2711883.1"/>
    </source>
</evidence>
<evidence type="ECO:0000313" key="2">
    <source>
        <dbReference type="Proteomes" id="UP000799428"/>
    </source>
</evidence>
<dbReference type="EMBL" id="MU005767">
    <property type="protein sequence ID" value="KAF2711883.1"/>
    <property type="molecule type" value="Genomic_DNA"/>
</dbReference>
<accession>A0A6G1KGX3</accession>
<dbReference type="OrthoDB" id="5229512at2759"/>
<reference evidence="1" key="1">
    <citation type="journal article" date="2020" name="Stud. Mycol.">
        <title>101 Dothideomycetes genomes: a test case for predicting lifestyles and emergence of pathogens.</title>
        <authorList>
            <person name="Haridas S."/>
            <person name="Albert R."/>
            <person name="Binder M."/>
            <person name="Bloem J."/>
            <person name="Labutti K."/>
            <person name="Salamov A."/>
            <person name="Andreopoulos B."/>
            <person name="Baker S."/>
            <person name="Barry K."/>
            <person name="Bills G."/>
            <person name="Bluhm B."/>
            <person name="Cannon C."/>
            <person name="Castanera R."/>
            <person name="Culley D."/>
            <person name="Daum C."/>
            <person name="Ezra D."/>
            <person name="Gonzalez J."/>
            <person name="Henrissat B."/>
            <person name="Kuo A."/>
            <person name="Liang C."/>
            <person name="Lipzen A."/>
            <person name="Lutzoni F."/>
            <person name="Magnuson J."/>
            <person name="Mondo S."/>
            <person name="Nolan M."/>
            <person name="Ohm R."/>
            <person name="Pangilinan J."/>
            <person name="Park H.-J."/>
            <person name="Ramirez L."/>
            <person name="Alfaro M."/>
            <person name="Sun H."/>
            <person name="Tritt A."/>
            <person name="Yoshinaga Y."/>
            <person name="Zwiers L.-H."/>
            <person name="Turgeon B."/>
            <person name="Goodwin S."/>
            <person name="Spatafora J."/>
            <person name="Crous P."/>
            <person name="Grigoriev I."/>
        </authorList>
    </citation>
    <scope>NUCLEOTIDE SEQUENCE</scope>
    <source>
        <strain evidence="1">CBS 279.74</strain>
    </source>
</reference>
<keyword evidence="2" id="KW-1185">Reference proteome</keyword>
<name>A0A6G1KGX3_9PLEO</name>
<sequence length="403" mass="45567">MADCRYVAIDAAPPAGPHAVPETAGGGPYVVFVARCNDTQQQMKAKTQTVNHISQDGLVPIVTHGEAGKKCRRYHELVEISAPIHKALPEYVIVVLLDDLHLFCQVWFYSALSYPALNDHLRTTFVLQDPYYPADPKPIPLALQRRLLFPFEKVKGLYEVEMDGFDERVKQELKTLMAKPNDTVQKCCEDATELMEKGDGELAAGKAKKALESYSQSFKTIHILIDGRTRRVLGDPFFHDGIQGGRYTGQSGTTVRIILRIKLVSRTVHAYIKMQQWEEAAFWGMRSIRIMREAMETEFEGFLTEFVGADDTGLLYLRAAIAMRKMEENGSDELAHYLCNGENSERLFLLTKKYMKGKWKAVVKKECEAVGMEVPTDIFGKDLESDMDSLRHMNEQESDGETE</sequence>
<proteinExistence type="predicted"/>
<gene>
    <name evidence="1" type="ORF">K504DRAFT_231773</name>
</gene>
<dbReference type="Proteomes" id="UP000799428">
    <property type="component" value="Unassembled WGS sequence"/>
</dbReference>
<dbReference type="AlphaFoldDB" id="A0A6G1KGX3"/>
<organism evidence="1 2">
    <name type="scientific">Pleomassaria siparia CBS 279.74</name>
    <dbReference type="NCBI Taxonomy" id="1314801"/>
    <lineage>
        <taxon>Eukaryota</taxon>
        <taxon>Fungi</taxon>
        <taxon>Dikarya</taxon>
        <taxon>Ascomycota</taxon>
        <taxon>Pezizomycotina</taxon>
        <taxon>Dothideomycetes</taxon>
        <taxon>Pleosporomycetidae</taxon>
        <taxon>Pleosporales</taxon>
        <taxon>Pleomassariaceae</taxon>
        <taxon>Pleomassaria</taxon>
    </lineage>
</organism>
<protein>
    <submittedName>
        <fullName evidence="1">Uncharacterized protein</fullName>
    </submittedName>
</protein>